<dbReference type="PANTHER" id="PTHR47053:SF1">
    <property type="entry name" value="MUREIN DD-ENDOPEPTIDASE MEPH-RELATED"/>
    <property type="match status" value="1"/>
</dbReference>
<evidence type="ECO:0000313" key="8">
    <source>
        <dbReference type="Proteomes" id="UP001597079"/>
    </source>
</evidence>
<accession>A0ABW4JQJ4</accession>
<evidence type="ECO:0000256" key="4">
    <source>
        <dbReference type="ARBA" id="ARBA00022807"/>
    </source>
</evidence>
<evidence type="ECO:0000259" key="6">
    <source>
        <dbReference type="PROSITE" id="PS51935"/>
    </source>
</evidence>
<dbReference type="InterPro" id="IPR051202">
    <property type="entry name" value="Peptidase_C40"/>
</dbReference>
<dbReference type="Gene3D" id="3.90.1720.10">
    <property type="entry name" value="endopeptidase domain like (from Nostoc punctiforme)"/>
    <property type="match status" value="1"/>
</dbReference>
<dbReference type="EMBL" id="JBHUCX010000100">
    <property type="protein sequence ID" value="MFD1678090.1"/>
    <property type="molecule type" value="Genomic_DNA"/>
</dbReference>
<dbReference type="PROSITE" id="PS51257">
    <property type="entry name" value="PROKAR_LIPOPROTEIN"/>
    <property type="match status" value="1"/>
</dbReference>
<keyword evidence="8" id="KW-1185">Reference proteome</keyword>
<proteinExistence type="inferred from homology"/>
<dbReference type="Proteomes" id="UP001597079">
    <property type="component" value="Unassembled WGS sequence"/>
</dbReference>
<feature type="chain" id="PRO_5045851303" evidence="5">
    <location>
        <begin position="24"/>
        <end position="298"/>
    </location>
</feature>
<dbReference type="SUPFAM" id="SSF54001">
    <property type="entry name" value="Cysteine proteinases"/>
    <property type="match status" value="1"/>
</dbReference>
<protein>
    <submittedName>
        <fullName evidence="7">C40 family peptidase</fullName>
    </submittedName>
</protein>
<feature type="domain" description="NlpC/P60" evidence="6">
    <location>
        <begin position="174"/>
        <end position="298"/>
    </location>
</feature>
<organism evidence="7 8">
    <name type="scientific">Alicyclobacillus fodiniaquatilis</name>
    <dbReference type="NCBI Taxonomy" id="1661150"/>
    <lineage>
        <taxon>Bacteria</taxon>
        <taxon>Bacillati</taxon>
        <taxon>Bacillota</taxon>
        <taxon>Bacilli</taxon>
        <taxon>Bacillales</taxon>
        <taxon>Alicyclobacillaceae</taxon>
        <taxon>Alicyclobacillus</taxon>
    </lineage>
</organism>
<keyword evidence="3" id="KW-0378">Hydrolase</keyword>
<name>A0ABW4JQJ4_9BACL</name>
<gene>
    <name evidence="7" type="ORF">ACFSB2_25820</name>
</gene>
<sequence length="298" mass="33301">MQFTKLKKPAVWGLSVMMMCTIAGCQPQTKKSQNQAAAQVPFVQYNAYTKLVKAVQVDYQEKNQQVVIHMTPVDNKQNGEDILDTSSSESVVNFATSTYPDAHIRDVLLINDKTHQSRTVDVPPELISPDSSHPALSQMQEDAVMAMASIHLPPRGVRIDYNIQPRAGQESSHQAKVDAVLAVARSKLGTKYIWGHNEDRGQYGFDCSNFTEYVYHHALGYRFTTASRGQYLHVGEPVRFSERSAGDLIIFERGKHVGIYVGNNRFINCGGGLGKVGYLSLGHGSYWGKHITSYRRMF</sequence>
<reference evidence="8" key="1">
    <citation type="journal article" date="2019" name="Int. J. Syst. Evol. Microbiol.">
        <title>The Global Catalogue of Microorganisms (GCM) 10K type strain sequencing project: providing services to taxonomists for standard genome sequencing and annotation.</title>
        <authorList>
            <consortium name="The Broad Institute Genomics Platform"/>
            <consortium name="The Broad Institute Genome Sequencing Center for Infectious Disease"/>
            <person name="Wu L."/>
            <person name="Ma J."/>
        </authorList>
    </citation>
    <scope>NUCLEOTIDE SEQUENCE [LARGE SCALE GENOMIC DNA]</scope>
    <source>
        <strain evidence="8">CGMCC 1.12286</strain>
    </source>
</reference>
<evidence type="ECO:0000256" key="3">
    <source>
        <dbReference type="ARBA" id="ARBA00022801"/>
    </source>
</evidence>
<evidence type="ECO:0000313" key="7">
    <source>
        <dbReference type="EMBL" id="MFD1678090.1"/>
    </source>
</evidence>
<keyword evidence="4" id="KW-0788">Thiol protease</keyword>
<dbReference type="Pfam" id="PF00877">
    <property type="entry name" value="NLPC_P60"/>
    <property type="match status" value="1"/>
</dbReference>
<dbReference type="RefSeq" id="WP_377946076.1">
    <property type="nucleotide sequence ID" value="NZ_JBHUCX010000100.1"/>
</dbReference>
<evidence type="ECO:0000256" key="2">
    <source>
        <dbReference type="ARBA" id="ARBA00022670"/>
    </source>
</evidence>
<evidence type="ECO:0000256" key="1">
    <source>
        <dbReference type="ARBA" id="ARBA00007074"/>
    </source>
</evidence>
<comment type="caution">
    <text evidence="7">The sequence shown here is derived from an EMBL/GenBank/DDBJ whole genome shotgun (WGS) entry which is preliminary data.</text>
</comment>
<keyword evidence="5" id="KW-0732">Signal</keyword>
<feature type="signal peptide" evidence="5">
    <location>
        <begin position="1"/>
        <end position="23"/>
    </location>
</feature>
<dbReference type="PANTHER" id="PTHR47053">
    <property type="entry name" value="MUREIN DD-ENDOPEPTIDASE MEPH-RELATED"/>
    <property type="match status" value="1"/>
</dbReference>
<keyword evidence="2" id="KW-0645">Protease</keyword>
<dbReference type="InterPro" id="IPR000064">
    <property type="entry name" value="NLP_P60_dom"/>
</dbReference>
<comment type="similarity">
    <text evidence="1">Belongs to the peptidase C40 family.</text>
</comment>
<evidence type="ECO:0000256" key="5">
    <source>
        <dbReference type="SAM" id="SignalP"/>
    </source>
</evidence>
<dbReference type="InterPro" id="IPR038765">
    <property type="entry name" value="Papain-like_cys_pep_sf"/>
</dbReference>
<dbReference type="PROSITE" id="PS51935">
    <property type="entry name" value="NLPC_P60"/>
    <property type="match status" value="1"/>
</dbReference>